<evidence type="ECO:0000313" key="1">
    <source>
        <dbReference type="EMBL" id="TAX73978.1"/>
    </source>
</evidence>
<dbReference type="AlphaFoldDB" id="A0A4Q8Y654"/>
<protein>
    <submittedName>
        <fullName evidence="1">Uncharacterized protein</fullName>
    </submittedName>
</protein>
<accession>A0A4Q8Y654</accession>
<proteinExistence type="predicted"/>
<dbReference type="Proteomes" id="UP000293652">
    <property type="component" value="Unassembled WGS sequence"/>
</dbReference>
<name>A0A4Q8Y654_RHILE</name>
<sequence>MSDFDAVMTGTIVTEEGVTENYVAVTGGIAAAMETGCAPGARRVRFRHLPSHTYRASRTSR</sequence>
<comment type="caution">
    <text evidence="1">The sequence shown here is derived from an EMBL/GenBank/DDBJ whole genome shotgun (WGS) entry which is preliminary data.</text>
</comment>
<gene>
    <name evidence="1" type="ORF">ELI03_20495</name>
</gene>
<dbReference type="RefSeq" id="WP_130678489.1">
    <property type="nucleotide sequence ID" value="NZ_SIOH01000001.1"/>
</dbReference>
<reference evidence="1 2" key="1">
    <citation type="submission" date="2019-02" db="EMBL/GenBank/DDBJ databases">
        <title>The genomic architecture of introgression among sibling species of bacteria.</title>
        <authorList>
            <person name="Cavassim M.I.A."/>
            <person name="Moeskjaer S."/>
            <person name="Moslemi C."/>
            <person name="Fields B."/>
            <person name="Bachmann A."/>
            <person name="Vilhjalmsson B."/>
            <person name="Schierup M.H."/>
            <person name="Young J.P.W."/>
            <person name="Andersen S.U."/>
        </authorList>
    </citation>
    <scope>NUCLEOTIDE SEQUENCE [LARGE SCALE GENOMIC DNA]</scope>
    <source>
        <strain evidence="1 2">SM145A</strain>
    </source>
</reference>
<organism evidence="1 2">
    <name type="scientific">Rhizobium leguminosarum</name>
    <dbReference type="NCBI Taxonomy" id="384"/>
    <lineage>
        <taxon>Bacteria</taxon>
        <taxon>Pseudomonadati</taxon>
        <taxon>Pseudomonadota</taxon>
        <taxon>Alphaproteobacteria</taxon>
        <taxon>Hyphomicrobiales</taxon>
        <taxon>Rhizobiaceae</taxon>
        <taxon>Rhizobium/Agrobacterium group</taxon>
        <taxon>Rhizobium</taxon>
    </lineage>
</organism>
<evidence type="ECO:0000313" key="2">
    <source>
        <dbReference type="Proteomes" id="UP000293652"/>
    </source>
</evidence>
<dbReference type="EMBL" id="SIPC01000001">
    <property type="protein sequence ID" value="TAX73978.1"/>
    <property type="molecule type" value="Genomic_DNA"/>
</dbReference>